<comment type="similarity">
    <text evidence="1">Belongs to the methyltransferase superfamily. LaeA methyltransferase family.</text>
</comment>
<evidence type="ECO:0000259" key="2">
    <source>
        <dbReference type="Pfam" id="PF13847"/>
    </source>
</evidence>
<reference evidence="3 4" key="1">
    <citation type="submission" date="2024-01" db="EMBL/GenBank/DDBJ databases">
        <authorList>
            <person name="Allen C."/>
            <person name="Tagirdzhanova G."/>
        </authorList>
    </citation>
    <scope>NUCLEOTIDE SEQUENCE [LARGE SCALE GENOMIC DNA]</scope>
    <source>
        <strain evidence="3 4">CBS 119000</strain>
    </source>
</reference>
<name>A0ABP0E117_9PEZI</name>
<dbReference type="InterPro" id="IPR025714">
    <property type="entry name" value="Methyltranfer_dom"/>
</dbReference>
<protein>
    <recommendedName>
        <fullName evidence="2">Methyltransferase domain-containing protein</fullName>
    </recommendedName>
</protein>
<feature type="domain" description="Methyltransferase" evidence="2">
    <location>
        <begin position="44"/>
        <end position="157"/>
    </location>
</feature>
<dbReference type="SUPFAM" id="SSF53335">
    <property type="entry name" value="S-adenosyl-L-methionine-dependent methyltransferases"/>
    <property type="match status" value="1"/>
</dbReference>
<keyword evidence="4" id="KW-1185">Reference proteome</keyword>
<organism evidence="3 4">
    <name type="scientific">Sporothrix epigloea</name>
    <dbReference type="NCBI Taxonomy" id="1892477"/>
    <lineage>
        <taxon>Eukaryota</taxon>
        <taxon>Fungi</taxon>
        <taxon>Dikarya</taxon>
        <taxon>Ascomycota</taxon>
        <taxon>Pezizomycotina</taxon>
        <taxon>Sordariomycetes</taxon>
        <taxon>Sordariomycetidae</taxon>
        <taxon>Ophiostomatales</taxon>
        <taxon>Ophiostomataceae</taxon>
        <taxon>Sporothrix</taxon>
    </lineage>
</organism>
<dbReference type="Pfam" id="PF13847">
    <property type="entry name" value="Methyltransf_31"/>
    <property type="match status" value="1"/>
</dbReference>
<dbReference type="Gene3D" id="3.40.50.150">
    <property type="entry name" value="Vaccinia Virus protein VP39"/>
    <property type="match status" value="1"/>
</dbReference>
<dbReference type="InterPro" id="IPR029063">
    <property type="entry name" value="SAM-dependent_MTases_sf"/>
</dbReference>
<dbReference type="CDD" id="cd02440">
    <property type="entry name" value="AdoMet_MTases"/>
    <property type="match status" value="1"/>
</dbReference>
<evidence type="ECO:0000313" key="4">
    <source>
        <dbReference type="Proteomes" id="UP001642502"/>
    </source>
</evidence>
<dbReference type="PANTHER" id="PTHR43591">
    <property type="entry name" value="METHYLTRANSFERASE"/>
    <property type="match status" value="1"/>
</dbReference>
<gene>
    <name evidence="3" type="ORF">SEPCBS119000_005734</name>
</gene>
<dbReference type="Proteomes" id="UP001642502">
    <property type="component" value="Unassembled WGS sequence"/>
</dbReference>
<comment type="caution">
    <text evidence="3">The sequence shown here is derived from an EMBL/GenBank/DDBJ whole genome shotgun (WGS) entry which is preliminary data.</text>
</comment>
<evidence type="ECO:0000256" key="1">
    <source>
        <dbReference type="ARBA" id="ARBA00038158"/>
    </source>
</evidence>
<sequence length="279" mass="30973">MTGVMDKQASFQPETEKSAQFYNEDCEDQLKLGRFMIKKLNIPKGAHVLDIGCGPGTLTVEIADDVGPTGNVIGIDLGEERIKIALQTHKDPTLNTYRPNVSFIVGDAHNLSHFPDNHFDYVVANTVIHYLDLRKALKEAFRVLKPGGTFAASSVSGDHTCPPFAIKKEVQSRGYYRAHIAPTMDLFDFPTQSGLEALFLDSGFQCASFDLIHSTLVRKDPRAMINYVDASCSGTYIRSFPEAIQATAWADFEAEFEKFRTERGIELEYVGMTAYATKA</sequence>
<proteinExistence type="inferred from homology"/>
<evidence type="ECO:0000313" key="3">
    <source>
        <dbReference type="EMBL" id="CAK7273583.1"/>
    </source>
</evidence>
<accession>A0ABP0E117</accession>
<dbReference type="EMBL" id="CAWUON010000116">
    <property type="protein sequence ID" value="CAK7273583.1"/>
    <property type="molecule type" value="Genomic_DNA"/>
</dbReference>
<dbReference type="PANTHER" id="PTHR43591:SF24">
    <property type="entry name" value="2-METHOXY-6-POLYPRENYL-1,4-BENZOQUINOL METHYLASE, MITOCHONDRIAL"/>
    <property type="match status" value="1"/>
</dbReference>